<dbReference type="EMBL" id="JASCZI010092240">
    <property type="protein sequence ID" value="MED6152090.1"/>
    <property type="molecule type" value="Genomic_DNA"/>
</dbReference>
<evidence type="ECO:0000313" key="1">
    <source>
        <dbReference type="EMBL" id="MED6152090.1"/>
    </source>
</evidence>
<evidence type="ECO:0000313" key="2">
    <source>
        <dbReference type="Proteomes" id="UP001341840"/>
    </source>
</evidence>
<comment type="caution">
    <text evidence="1">The sequence shown here is derived from an EMBL/GenBank/DDBJ whole genome shotgun (WGS) entry which is preliminary data.</text>
</comment>
<gene>
    <name evidence="1" type="ORF">PIB30_088670</name>
</gene>
<evidence type="ECO:0008006" key="3">
    <source>
        <dbReference type="Google" id="ProtNLM"/>
    </source>
</evidence>
<reference evidence="1 2" key="1">
    <citation type="journal article" date="2023" name="Plants (Basel)">
        <title>Bridging the Gap: Combining Genomics and Transcriptomics Approaches to Understand Stylosanthes scabra, an Orphan Legume from the Brazilian Caatinga.</title>
        <authorList>
            <person name="Ferreira-Neto J.R.C."/>
            <person name="da Silva M.D."/>
            <person name="Binneck E."/>
            <person name="de Melo N.F."/>
            <person name="da Silva R.H."/>
            <person name="de Melo A.L.T.M."/>
            <person name="Pandolfi V."/>
            <person name="Bustamante F.O."/>
            <person name="Brasileiro-Vidal A.C."/>
            <person name="Benko-Iseppon A.M."/>
        </authorList>
    </citation>
    <scope>NUCLEOTIDE SEQUENCE [LARGE SCALE GENOMIC DNA]</scope>
    <source>
        <tissue evidence="1">Leaves</tissue>
    </source>
</reference>
<dbReference type="Proteomes" id="UP001341840">
    <property type="component" value="Unassembled WGS sequence"/>
</dbReference>
<accession>A0ABU6TV61</accession>
<organism evidence="1 2">
    <name type="scientific">Stylosanthes scabra</name>
    <dbReference type="NCBI Taxonomy" id="79078"/>
    <lineage>
        <taxon>Eukaryota</taxon>
        <taxon>Viridiplantae</taxon>
        <taxon>Streptophyta</taxon>
        <taxon>Embryophyta</taxon>
        <taxon>Tracheophyta</taxon>
        <taxon>Spermatophyta</taxon>
        <taxon>Magnoliopsida</taxon>
        <taxon>eudicotyledons</taxon>
        <taxon>Gunneridae</taxon>
        <taxon>Pentapetalae</taxon>
        <taxon>rosids</taxon>
        <taxon>fabids</taxon>
        <taxon>Fabales</taxon>
        <taxon>Fabaceae</taxon>
        <taxon>Papilionoideae</taxon>
        <taxon>50 kb inversion clade</taxon>
        <taxon>dalbergioids sensu lato</taxon>
        <taxon>Dalbergieae</taxon>
        <taxon>Pterocarpus clade</taxon>
        <taxon>Stylosanthes</taxon>
    </lineage>
</organism>
<protein>
    <recommendedName>
        <fullName evidence="3">F-box domain-containing protein</fullName>
    </recommendedName>
</protein>
<name>A0ABU6TV61_9FABA</name>
<dbReference type="InterPro" id="IPR050796">
    <property type="entry name" value="SCF_F-box_component"/>
</dbReference>
<dbReference type="PANTHER" id="PTHR31672">
    <property type="entry name" value="BNACNNG10540D PROTEIN"/>
    <property type="match status" value="1"/>
</dbReference>
<sequence>MENNSHNSVATLKSISVTIHTLVENLLEYSQNKRHAPTLCDDLLWAIFMGSDPRVAARCRSLSKHWEHVLLSDKFILENFKANRERKQSVIVGIGYPPTNQKSHWFVRIDAKSGEQIPLNIPANINIFGYYSMIGSDHGNLCIRVTESGINSRLLIWNPLTDESTWVADKGWKKRNYAVALNAFSYMVDSTDYRIIRVWKGQVEQRQLSWCVYKSEQEAWCENDGSIFWIGWGGQDFTEPKVILYFSLGEMELYEGKIPTNAVSENNALLQINNRASFITHREVGFSREVVVWQLHREGHDTLVWERMFKVRGFAFPFTPTILVGSSIISILECKNSFSPANNIERTDLYISKGKNKNKEMDFIYHNHWEEDIHVKILTLHSEGLYPV</sequence>
<proteinExistence type="predicted"/>
<keyword evidence="2" id="KW-1185">Reference proteome</keyword>
<dbReference type="PANTHER" id="PTHR31672:SF13">
    <property type="entry name" value="F-BOX PROTEIN CPR30-LIKE"/>
    <property type="match status" value="1"/>
</dbReference>